<feature type="region of interest" description="Disordered" evidence="1">
    <location>
        <begin position="456"/>
        <end position="495"/>
    </location>
</feature>
<evidence type="ECO:0000259" key="3">
    <source>
        <dbReference type="Pfam" id="PF00675"/>
    </source>
</evidence>
<keyword evidence="6" id="KW-1185">Reference proteome</keyword>
<dbReference type="SUPFAM" id="SSF63411">
    <property type="entry name" value="LuxS/MPP-like metallohydrolase"/>
    <property type="match status" value="2"/>
</dbReference>
<organism evidence="5 6">
    <name type="scientific">Thiohalocapsa halophila</name>
    <dbReference type="NCBI Taxonomy" id="69359"/>
    <lineage>
        <taxon>Bacteria</taxon>
        <taxon>Pseudomonadati</taxon>
        <taxon>Pseudomonadota</taxon>
        <taxon>Gammaproteobacteria</taxon>
        <taxon>Chromatiales</taxon>
        <taxon>Chromatiaceae</taxon>
        <taxon>Thiohalocapsa</taxon>
    </lineage>
</organism>
<dbReference type="InterPro" id="IPR011249">
    <property type="entry name" value="Metalloenz_LuxS/M16"/>
</dbReference>
<dbReference type="InterPro" id="IPR007863">
    <property type="entry name" value="Peptidase_M16_C"/>
</dbReference>
<evidence type="ECO:0000256" key="2">
    <source>
        <dbReference type="SAM" id="SignalP"/>
    </source>
</evidence>
<evidence type="ECO:0000256" key="1">
    <source>
        <dbReference type="SAM" id="MobiDB-lite"/>
    </source>
</evidence>
<dbReference type="RefSeq" id="WP_200239644.1">
    <property type="nucleotide sequence ID" value="NZ_NRRV01000043.1"/>
</dbReference>
<protein>
    <submittedName>
        <fullName evidence="5">Peptidase M16</fullName>
    </submittedName>
</protein>
<evidence type="ECO:0000313" key="6">
    <source>
        <dbReference type="Proteomes" id="UP000748752"/>
    </source>
</evidence>
<reference evidence="5 6" key="1">
    <citation type="journal article" date="2020" name="Microorganisms">
        <title>Osmotic Adaptation and Compatible Solute Biosynthesis of Phototrophic Bacteria as Revealed from Genome Analyses.</title>
        <authorList>
            <person name="Imhoff J.F."/>
            <person name="Rahn T."/>
            <person name="Kunzel S."/>
            <person name="Keller A."/>
            <person name="Neulinger S.C."/>
        </authorList>
    </citation>
    <scope>NUCLEOTIDE SEQUENCE [LARGE SCALE GENOMIC DNA]</scope>
    <source>
        <strain evidence="5 6">DSM 6210</strain>
    </source>
</reference>
<dbReference type="EMBL" id="NRRV01000043">
    <property type="protein sequence ID" value="MBK1632242.1"/>
    <property type="molecule type" value="Genomic_DNA"/>
</dbReference>
<name>A0ABS1CJY5_9GAMM</name>
<dbReference type="PANTHER" id="PTHR11851">
    <property type="entry name" value="METALLOPROTEASE"/>
    <property type="match status" value="1"/>
</dbReference>
<dbReference type="Proteomes" id="UP000748752">
    <property type="component" value="Unassembled WGS sequence"/>
</dbReference>
<dbReference type="Pfam" id="PF05193">
    <property type="entry name" value="Peptidase_M16_C"/>
    <property type="match status" value="1"/>
</dbReference>
<feature type="domain" description="Peptidase M16 N-terminal" evidence="3">
    <location>
        <begin position="44"/>
        <end position="185"/>
    </location>
</feature>
<sequence length="495" mass="52251">MHAKPTRLLPAALLSAACLALGLSAPVTATPNIETWRTDSGAEVLYAAAPDLPMVDVRIAFDAGSARDGDQPGLASMTANMLTEGAGGLDADTIAERVESVGAEFGTGAGRDMAYASLRSLTEPETLGTAVEILAKVLAAPEFPQSDFERVRANTLVGLRQQEQDPGSVASRALYHAVYGKHPYATDPDGNRDSVAAMAREDLVRFHQRYYTASNATVAIVGAVDRAQAEVLAEVLTAGLPEAEPPAPLPPVADLDTGAVERIAFPSSQTHLYMGQPGMRRGDPDYFPLYVGNHILGGSGLVSILMDEVRERRGLSYSAYSYFAPMAERGPMIMGLQTKNAQVDEARQVMLDTLERFVQEGPTADELEAAIKNITGGFPLRIASNGKIVQYLSIIGFYDLPLDYLDRFTERVRAVSAEQIRDAYRRRVHPQRLAVVMVGGDAGSGSVAEIDAAASASTETGSRKDAGAAAEAASNAAAADPTTAAAPAGGDGSRR</sequence>
<gene>
    <name evidence="5" type="ORF">CKO31_16150</name>
</gene>
<proteinExistence type="predicted"/>
<comment type="caution">
    <text evidence="5">The sequence shown here is derived from an EMBL/GenBank/DDBJ whole genome shotgun (WGS) entry which is preliminary data.</text>
</comment>
<feature type="domain" description="Peptidase M16 C-terminal" evidence="4">
    <location>
        <begin position="199"/>
        <end position="373"/>
    </location>
</feature>
<dbReference type="PANTHER" id="PTHR11851:SF224">
    <property type="entry name" value="PROCESSING PROTEASE"/>
    <property type="match status" value="1"/>
</dbReference>
<feature type="compositionally biased region" description="Low complexity" evidence="1">
    <location>
        <begin position="467"/>
        <end position="488"/>
    </location>
</feature>
<dbReference type="Pfam" id="PF00675">
    <property type="entry name" value="Peptidase_M16"/>
    <property type="match status" value="1"/>
</dbReference>
<dbReference type="InterPro" id="IPR050361">
    <property type="entry name" value="MPP/UQCRC_Complex"/>
</dbReference>
<keyword evidence="2" id="KW-0732">Signal</keyword>
<accession>A0ABS1CJY5</accession>
<feature type="chain" id="PRO_5046070174" evidence="2">
    <location>
        <begin position="30"/>
        <end position="495"/>
    </location>
</feature>
<evidence type="ECO:0000259" key="4">
    <source>
        <dbReference type="Pfam" id="PF05193"/>
    </source>
</evidence>
<evidence type="ECO:0000313" key="5">
    <source>
        <dbReference type="EMBL" id="MBK1632242.1"/>
    </source>
</evidence>
<dbReference type="PROSITE" id="PS51257">
    <property type="entry name" value="PROKAR_LIPOPROTEIN"/>
    <property type="match status" value="1"/>
</dbReference>
<dbReference type="Gene3D" id="3.30.830.10">
    <property type="entry name" value="Metalloenzyme, LuxS/M16 peptidase-like"/>
    <property type="match status" value="2"/>
</dbReference>
<dbReference type="InterPro" id="IPR011765">
    <property type="entry name" value="Pept_M16_N"/>
</dbReference>
<feature type="signal peptide" evidence="2">
    <location>
        <begin position="1"/>
        <end position="29"/>
    </location>
</feature>